<feature type="domain" description="Apple" evidence="1">
    <location>
        <begin position="7"/>
        <end position="38"/>
    </location>
</feature>
<gene>
    <name evidence="2" type="ORF">MGAL_10B032395</name>
</gene>
<evidence type="ECO:0000259" key="1">
    <source>
        <dbReference type="Pfam" id="PF00024"/>
    </source>
</evidence>
<reference evidence="2" key="1">
    <citation type="submission" date="2018-11" db="EMBL/GenBank/DDBJ databases">
        <authorList>
            <person name="Alioto T."/>
            <person name="Alioto T."/>
        </authorList>
    </citation>
    <scope>NUCLEOTIDE SEQUENCE</scope>
</reference>
<dbReference type="EMBL" id="UYJE01001457">
    <property type="protein sequence ID" value="VDI02345.1"/>
    <property type="molecule type" value="Genomic_DNA"/>
</dbReference>
<dbReference type="AlphaFoldDB" id="A0A8B6CBV4"/>
<organism evidence="2 3">
    <name type="scientific">Mytilus galloprovincialis</name>
    <name type="common">Mediterranean mussel</name>
    <dbReference type="NCBI Taxonomy" id="29158"/>
    <lineage>
        <taxon>Eukaryota</taxon>
        <taxon>Metazoa</taxon>
        <taxon>Spiralia</taxon>
        <taxon>Lophotrochozoa</taxon>
        <taxon>Mollusca</taxon>
        <taxon>Bivalvia</taxon>
        <taxon>Autobranchia</taxon>
        <taxon>Pteriomorphia</taxon>
        <taxon>Mytilida</taxon>
        <taxon>Mytiloidea</taxon>
        <taxon>Mytilidae</taxon>
        <taxon>Mytilinae</taxon>
        <taxon>Mytilus</taxon>
    </lineage>
</organism>
<dbReference type="Proteomes" id="UP000596742">
    <property type="component" value="Unassembled WGS sequence"/>
</dbReference>
<accession>A0A8B6CBV4</accession>
<evidence type="ECO:0000313" key="3">
    <source>
        <dbReference type="Proteomes" id="UP000596742"/>
    </source>
</evidence>
<proteinExistence type="predicted"/>
<protein>
    <recommendedName>
        <fullName evidence="1">Apple domain-containing protein</fullName>
    </recommendedName>
</protein>
<dbReference type="OrthoDB" id="6113960at2759"/>
<name>A0A8B6CBV4_MYTGA</name>
<keyword evidence="3" id="KW-1185">Reference proteome</keyword>
<evidence type="ECO:0000313" key="2">
    <source>
        <dbReference type="EMBL" id="VDI02345.1"/>
    </source>
</evidence>
<dbReference type="Pfam" id="PF00024">
    <property type="entry name" value="PAN_1"/>
    <property type="match status" value="1"/>
</dbReference>
<sequence>MPMWSLCAQFCSRVKMCKSINFIASNKTCQINYAEPGEYYGGLVESLGNSFATASTFPKELAGTCQGHDCNLNEVCMPNGKTYYCFPWTQPIAKRRETSPARIVFLNKKL</sequence>
<dbReference type="InterPro" id="IPR003609">
    <property type="entry name" value="Pan_app"/>
</dbReference>
<comment type="caution">
    <text evidence="2">The sequence shown here is derived from an EMBL/GenBank/DDBJ whole genome shotgun (WGS) entry which is preliminary data.</text>
</comment>